<evidence type="ECO:0000256" key="5">
    <source>
        <dbReference type="RuleBase" id="RU363014"/>
    </source>
</evidence>
<dbReference type="Pfam" id="PF00498">
    <property type="entry name" value="FHA"/>
    <property type="match status" value="1"/>
</dbReference>
<dbReference type="FunFam" id="2.60.200.20:FF:000019">
    <property type="entry name" value="Nuclear inhibitor of protein phosphatase"/>
    <property type="match status" value="1"/>
</dbReference>
<feature type="domain" description="PpiC" evidence="7">
    <location>
        <begin position="147"/>
        <end position="258"/>
    </location>
</feature>
<dbReference type="InterPro" id="IPR046357">
    <property type="entry name" value="PPIase_dom_sf"/>
</dbReference>
<organism evidence="8 9">
    <name type="scientific">Dictyostelium firmibasis</name>
    <dbReference type="NCBI Taxonomy" id="79012"/>
    <lineage>
        <taxon>Eukaryota</taxon>
        <taxon>Amoebozoa</taxon>
        <taxon>Evosea</taxon>
        <taxon>Eumycetozoa</taxon>
        <taxon>Dictyostelia</taxon>
        <taxon>Dictyosteliales</taxon>
        <taxon>Dictyosteliaceae</taxon>
        <taxon>Dictyostelium</taxon>
    </lineage>
</organism>
<keyword evidence="3 4" id="KW-0413">Isomerase</keyword>
<dbReference type="InterPro" id="IPR008984">
    <property type="entry name" value="SMAD_FHA_dom_sf"/>
</dbReference>
<evidence type="ECO:0000256" key="1">
    <source>
        <dbReference type="ARBA" id="ARBA00000971"/>
    </source>
</evidence>
<dbReference type="PANTHER" id="PTHR10657">
    <property type="entry name" value="PEPTIDYL-PROLYL CIS-TRANS ISOMERASE"/>
    <property type="match status" value="1"/>
</dbReference>
<comment type="catalytic activity">
    <reaction evidence="1 5">
        <text>[protein]-peptidylproline (omega=180) = [protein]-peptidylproline (omega=0)</text>
        <dbReference type="Rhea" id="RHEA:16237"/>
        <dbReference type="Rhea" id="RHEA-COMP:10747"/>
        <dbReference type="Rhea" id="RHEA-COMP:10748"/>
        <dbReference type="ChEBI" id="CHEBI:83833"/>
        <dbReference type="ChEBI" id="CHEBI:83834"/>
        <dbReference type="EC" id="5.2.1.8"/>
    </reaction>
</comment>
<proteinExistence type="predicted"/>
<keyword evidence="2 4" id="KW-0697">Rotamase</keyword>
<dbReference type="EC" id="5.2.1.8" evidence="5"/>
<dbReference type="PANTHER" id="PTHR10657:SF4">
    <property type="entry name" value="PEPTIDYL-PROLYL CIS-TRANS ISOMERASE-RELATED"/>
    <property type="match status" value="1"/>
</dbReference>
<reference evidence="8 9" key="1">
    <citation type="submission" date="2023-11" db="EMBL/GenBank/DDBJ databases">
        <title>Dfirmibasis_genome.</title>
        <authorList>
            <person name="Edelbroek B."/>
            <person name="Kjellin J."/>
            <person name="Jerlstrom-Hultqvist J."/>
            <person name="Soderbom F."/>
        </authorList>
    </citation>
    <scope>NUCLEOTIDE SEQUENCE [LARGE SCALE GENOMIC DNA]</scope>
    <source>
        <strain evidence="8 9">TNS-C-14</strain>
    </source>
</reference>
<dbReference type="SUPFAM" id="SSF54534">
    <property type="entry name" value="FKBP-like"/>
    <property type="match status" value="1"/>
</dbReference>
<evidence type="ECO:0000259" key="7">
    <source>
        <dbReference type="PROSITE" id="PS50198"/>
    </source>
</evidence>
<dbReference type="Proteomes" id="UP001344447">
    <property type="component" value="Unassembled WGS sequence"/>
</dbReference>
<dbReference type="Pfam" id="PF00639">
    <property type="entry name" value="Rotamase"/>
    <property type="match status" value="1"/>
</dbReference>
<dbReference type="GO" id="GO:0005634">
    <property type="term" value="C:nucleus"/>
    <property type="evidence" value="ECO:0007669"/>
    <property type="project" value="TreeGrafter"/>
</dbReference>
<dbReference type="FunFam" id="3.10.50.40:FF:000010">
    <property type="entry name" value="Peptidyl-prolyl cis-trans isomerase Pin1"/>
    <property type="match status" value="1"/>
</dbReference>
<dbReference type="AlphaFoldDB" id="A0AAN7TUE2"/>
<dbReference type="InterPro" id="IPR000297">
    <property type="entry name" value="PPIase_PpiC"/>
</dbReference>
<feature type="domain" description="FHA" evidence="6">
    <location>
        <begin position="55"/>
        <end position="107"/>
    </location>
</feature>
<name>A0AAN7TUE2_9MYCE</name>
<evidence type="ECO:0000259" key="6">
    <source>
        <dbReference type="PROSITE" id="PS50006"/>
    </source>
</evidence>
<evidence type="ECO:0000256" key="4">
    <source>
        <dbReference type="PROSITE-ProRule" id="PRU00278"/>
    </source>
</evidence>
<protein>
    <recommendedName>
        <fullName evidence="5">Peptidyl-prolyl cis-trans isomerase</fullName>
        <ecNumber evidence="5">5.2.1.8</ecNumber>
    </recommendedName>
</protein>
<dbReference type="GO" id="GO:0005829">
    <property type="term" value="C:cytosol"/>
    <property type="evidence" value="ECO:0007669"/>
    <property type="project" value="TreeGrafter"/>
</dbReference>
<dbReference type="InterPro" id="IPR000253">
    <property type="entry name" value="FHA_dom"/>
</dbReference>
<dbReference type="SUPFAM" id="SSF49879">
    <property type="entry name" value="SMAD/FHA domain"/>
    <property type="match status" value="1"/>
</dbReference>
<dbReference type="Gene3D" id="2.60.200.20">
    <property type="match status" value="1"/>
</dbReference>
<dbReference type="Gene3D" id="3.10.50.40">
    <property type="match status" value="1"/>
</dbReference>
<keyword evidence="9" id="KW-1185">Reference proteome</keyword>
<accession>A0AAN7TUE2</accession>
<comment type="caution">
    <text evidence="8">The sequence shown here is derived from an EMBL/GenBank/DDBJ whole genome shotgun (WGS) entry which is preliminary data.</text>
</comment>
<gene>
    <name evidence="8" type="ORF">RB653_007378</name>
</gene>
<evidence type="ECO:0000313" key="9">
    <source>
        <dbReference type="Proteomes" id="UP001344447"/>
    </source>
</evidence>
<dbReference type="EMBL" id="JAVFKY010000005">
    <property type="protein sequence ID" value="KAK5576237.1"/>
    <property type="molecule type" value="Genomic_DNA"/>
</dbReference>
<evidence type="ECO:0000256" key="3">
    <source>
        <dbReference type="ARBA" id="ARBA00023235"/>
    </source>
</evidence>
<evidence type="ECO:0000256" key="2">
    <source>
        <dbReference type="ARBA" id="ARBA00023110"/>
    </source>
</evidence>
<dbReference type="PROSITE" id="PS50198">
    <property type="entry name" value="PPIC_PPIASE_2"/>
    <property type="match status" value="1"/>
</dbReference>
<dbReference type="InterPro" id="IPR051370">
    <property type="entry name" value="PPIase_Pin1"/>
</dbReference>
<dbReference type="SMART" id="SM00240">
    <property type="entry name" value="FHA"/>
    <property type="match status" value="1"/>
</dbReference>
<evidence type="ECO:0000313" key="8">
    <source>
        <dbReference type="EMBL" id="KAK5576237.1"/>
    </source>
</evidence>
<dbReference type="CDD" id="cd22674">
    <property type="entry name" value="FHA_PPP1R8"/>
    <property type="match status" value="1"/>
</dbReference>
<dbReference type="GO" id="GO:0003755">
    <property type="term" value="F:peptidyl-prolyl cis-trans isomerase activity"/>
    <property type="evidence" value="ECO:0007669"/>
    <property type="project" value="UniProtKB-UniRule"/>
</dbReference>
<sequence length="258" mass="28702">MSDNINNEIKEDETEPIPPFKCPEWASKPISNVYLEIVKNGVNIDRVDISKDKFTVFGRSSEVASVLLDHPSVSRRHAALVYHGANNRFYLIDLQSATGTQVNNEQIKPLTPTTVKENFTFSFGSSSKQFILKGTVNTNPSSSSSEPKTVTCRHLLVKHQGSRNPSSWRESKIVRTKERAITKLNEYRAMITSGSTSFEDLAHKYSDCSSAKRGGSLDAFKRGQMQRPFEDCAFSLKVGEISGIVDTDSGVHIIERLA</sequence>
<dbReference type="PROSITE" id="PS50006">
    <property type="entry name" value="FHA_DOMAIN"/>
    <property type="match status" value="1"/>
</dbReference>